<evidence type="ECO:0000256" key="2">
    <source>
        <dbReference type="ARBA" id="ARBA00022679"/>
    </source>
</evidence>
<keyword evidence="3 5" id="KW-0777">Teichoic acid biosynthesis</keyword>
<comment type="function">
    <text evidence="5">Catalyzes the conversion of GlcNAc-PP-undecaprenol into ManNAc-GlcNAc-PP-undecaprenol, the first committed lipid intermediate in the de novo synthesis of teichoic acid.</text>
</comment>
<dbReference type="Pfam" id="PF03808">
    <property type="entry name" value="Glyco_tran_WecG"/>
    <property type="match status" value="1"/>
</dbReference>
<proteinExistence type="inferred from homology"/>
<dbReference type="Proteomes" id="UP000051448">
    <property type="component" value="Unassembled WGS sequence"/>
</dbReference>
<dbReference type="PANTHER" id="PTHR34136:SF1">
    <property type="entry name" value="UDP-N-ACETYL-D-MANNOSAMINURONIC ACID TRANSFERASE"/>
    <property type="match status" value="1"/>
</dbReference>
<dbReference type="GO" id="GO:0019350">
    <property type="term" value="P:teichoic acid biosynthetic process"/>
    <property type="evidence" value="ECO:0007669"/>
    <property type="project" value="UniProtKB-UniRule"/>
</dbReference>
<dbReference type="EC" id="2.4.1.187" evidence="5"/>
<gene>
    <name evidence="6" type="ORF">FC92_GL001939</name>
</gene>
<keyword evidence="7" id="KW-1185">Reference proteome</keyword>
<dbReference type="InterPro" id="IPR004629">
    <property type="entry name" value="WecG_TagA_CpsF"/>
</dbReference>
<dbReference type="OrthoDB" id="9771846at2"/>
<sequence length="246" mass="28358">MLNKYEQVNVLGVDFTKITNNELLEQLKLDNQNHSNRFVITANPEIVLYARDHPEYLAVLKLADYTTADGIGIIKGAKILKTPLPERVTGFDTLGSLLKFANKEQKSVYFLGAKPETIKKTINKIHHDYPTLKIAGYHDGYFTNDQEIATEIKDSQPDFVFVALGFPKQEFFIAKYRQLTPAIWMGVGGSFDVLAGTVKRAPIFWQKHHIEWLYRLFQEPSRFWRMLALPKYLIMIYLKKFGLLKA</sequence>
<dbReference type="STRING" id="1423759.FC92_GL001939"/>
<dbReference type="NCBIfam" id="TIGR00696">
    <property type="entry name" value="wecG_tagA_cpsF"/>
    <property type="match status" value="1"/>
</dbReference>
<evidence type="ECO:0000313" key="7">
    <source>
        <dbReference type="Proteomes" id="UP000051448"/>
    </source>
</evidence>
<dbReference type="AlphaFoldDB" id="A0A0R1M6X6"/>
<dbReference type="EMBL" id="AZDX01000063">
    <property type="protein sequence ID" value="KRL03887.1"/>
    <property type="molecule type" value="Genomic_DNA"/>
</dbReference>
<evidence type="ECO:0000256" key="3">
    <source>
        <dbReference type="ARBA" id="ARBA00022944"/>
    </source>
</evidence>
<dbReference type="UniPathway" id="UPA00632"/>
<dbReference type="GeneID" id="98310501"/>
<dbReference type="PANTHER" id="PTHR34136">
    <property type="match status" value="1"/>
</dbReference>
<name>A0A0R1M6X6_9LACO</name>
<dbReference type="GO" id="GO:0047244">
    <property type="term" value="F:N-acetylglucosaminyldiphosphoundecaprenol N-acetyl-beta-D-mannosaminyltransferase activity"/>
    <property type="evidence" value="ECO:0007669"/>
    <property type="project" value="UniProtKB-UniRule"/>
</dbReference>
<reference evidence="6 7" key="1">
    <citation type="journal article" date="2015" name="Genome Announc.">
        <title>Expanding the biotechnology potential of lactobacilli through comparative genomics of 213 strains and associated genera.</title>
        <authorList>
            <person name="Sun Z."/>
            <person name="Harris H.M."/>
            <person name="McCann A."/>
            <person name="Guo C."/>
            <person name="Argimon S."/>
            <person name="Zhang W."/>
            <person name="Yang X."/>
            <person name="Jeffery I.B."/>
            <person name="Cooney J.C."/>
            <person name="Kagawa T.F."/>
            <person name="Liu W."/>
            <person name="Song Y."/>
            <person name="Salvetti E."/>
            <person name="Wrobel A."/>
            <person name="Rasinkangas P."/>
            <person name="Parkhill J."/>
            <person name="Rea M.C."/>
            <person name="O'Sullivan O."/>
            <person name="Ritari J."/>
            <person name="Douillard F.P."/>
            <person name="Paul Ross R."/>
            <person name="Yang R."/>
            <person name="Briner A.E."/>
            <person name="Felis G.E."/>
            <person name="de Vos W.M."/>
            <person name="Barrangou R."/>
            <person name="Klaenhammer T.R."/>
            <person name="Caufield P.W."/>
            <person name="Cui Y."/>
            <person name="Zhang H."/>
            <person name="O'Toole P.W."/>
        </authorList>
    </citation>
    <scope>NUCLEOTIDE SEQUENCE [LARGE SCALE GENOMIC DNA]</scope>
    <source>
        <strain evidence="6 7">DSM 19519</strain>
    </source>
</reference>
<dbReference type="CDD" id="cd06533">
    <property type="entry name" value="Glyco_transf_WecG_TagA"/>
    <property type="match status" value="1"/>
</dbReference>
<keyword evidence="2 5" id="KW-0808">Transferase</keyword>
<dbReference type="PATRIC" id="fig|1423759.3.peg.2025"/>
<keyword evidence="1 5" id="KW-0328">Glycosyltransferase</keyword>
<evidence type="ECO:0000256" key="5">
    <source>
        <dbReference type="HAMAP-Rule" id="MF_02070"/>
    </source>
</evidence>
<comment type="caution">
    <text evidence="6">The sequence shown here is derived from an EMBL/GenBank/DDBJ whole genome shotgun (WGS) entry which is preliminary data.</text>
</comment>
<evidence type="ECO:0000256" key="4">
    <source>
        <dbReference type="ARBA" id="ARBA00023316"/>
    </source>
</evidence>
<dbReference type="InterPro" id="IPR034714">
    <property type="entry name" value="TagA_TarA"/>
</dbReference>
<dbReference type="RefSeq" id="WP_057870374.1">
    <property type="nucleotide sequence ID" value="NZ_AZDX01000063.1"/>
</dbReference>
<protein>
    <recommendedName>
        <fullName evidence="5">N-acetylglucosaminyldiphosphoundecaprenol N-acetyl-beta-D-mannosaminyltransferase</fullName>
        <ecNumber evidence="5">2.4.1.187</ecNumber>
    </recommendedName>
    <alternativeName>
        <fullName evidence="5">N-acetylmannosaminyltransferase</fullName>
    </alternativeName>
    <alternativeName>
        <fullName evidence="5">UDP-N-acetylmannosamine transferase</fullName>
    </alternativeName>
    <alternativeName>
        <fullName evidence="5">UDP-N-acetylmannosamine:N-acetylglucosaminyl pyrophosphorylundecaprenol N-acetylmannosaminyltransferase</fullName>
    </alternativeName>
</protein>
<dbReference type="GO" id="GO:0071555">
    <property type="term" value="P:cell wall organization"/>
    <property type="evidence" value="ECO:0007669"/>
    <property type="project" value="UniProtKB-KW"/>
</dbReference>
<comment type="pathway">
    <text evidence="5">Cell wall biogenesis; teichoic acid biosynthesis.</text>
</comment>
<organism evidence="6 7">
    <name type="scientific">Liquorilactobacillus hordei DSM 19519</name>
    <dbReference type="NCBI Taxonomy" id="1423759"/>
    <lineage>
        <taxon>Bacteria</taxon>
        <taxon>Bacillati</taxon>
        <taxon>Bacillota</taxon>
        <taxon>Bacilli</taxon>
        <taxon>Lactobacillales</taxon>
        <taxon>Lactobacillaceae</taxon>
        <taxon>Liquorilactobacillus</taxon>
    </lineage>
</organism>
<evidence type="ECO:0000256" key="1">
    <source>
        <dbReference type="ARBA" id="ARBA00022676"/>
    </source>
</evidence>
<comment type="similarity">
    <text evidence="5">Belongs to the glycosyltransferase 26 family. TagA/TarA subfamily.</text>
</comment>
<evidence type="ECO:0000313" key="6">
    <source>
        <dbReference type="EMBL" id="KRL03887.1"/>
    </source>
</evidence>
<dbReference type="HAMAP" id="MF_02070">
    <property type="entry name" value="TagA_TarA"/>
    <property type="match status" value="1"/>
</dbReference>
<accession>A0A0R1M6X6</accession>
<keyword evidence="4 5" id="KW-0961">Cell wall biogenesis/degradation</keyword>
<comment type="catalytic activity">
    <reaction evidence="5">
        <text>UDP-N-acetyl-alpha-D-mannosamine + N-acetyl-alpha-D-glucosaminyl-di-trans,octa-cis-undecaprenyl diphosphate = N-acetyl-beta-D-mannosaminyl-(1-&gt;4)-N-acetyl-alpha-D-glucosaminyl di-trans,octa-cis-undecaprenyl diphosphate + UDP + H(+)</text>
        <dbReference type="Rhea" id="RHEA:16053"/>
        <dbReference type="ChEBI" id="CHEBI:15378"/>
        <dbReference type="ChEBI" id="CHEBI:58223"/>
        <dbReference type="ChEBI" id="CHEBI:62959"/>
        <dbReference type="ChEBI" id="CHEBI:68623"/>
        <dbReference type="ChEBI" id="CHEBI:132210"/>
        <dbReference type="EC" id="2.4.1.187"/>
    </reaction>
</comment>